<keyword evidence="1" id="KW-0040">ANK repeat</keyword>
<dbReference type="InterPro" id="IPR002110">
    <property type="entry name" value="Ankyrin_rpt"/>
</dbReference>
<dbReference type="PANTHER" id="PTHR43336:SF3">
    <property type="entry name" value="GUANYLATE CYCLASE DOMAIN-CONTAINING PROTEIN"/>
    <property type="match status" value="1"/>
</dbReference>
<dbReference type="Pfam" id="PF12796">
    <property type="entry name" value="Ank_2"/>
    <property type="match status" value="1"/>
</dbReference>
<comment type="caution">
    <text evidence="4">The sequence shown here is derived from an EMBL/GenBank/DDBJ whole genome shotgun (WGS) entry which is preliminary data.</text>
</comment>
<sequence length="808" mass="90004">RSSIGTWPPKKNNLTDVLSLLKDGRGNSPEPEKEEEDQGQITSSDAAASDENLAPMSKPWEWDFTNKRRFKLTTKQLRRMFSPRKLSGHNPTSSRRSTQRTSTDESTEDFDHEELSSFTSEDNDEWIEEFVQAPERRDSWRAPGSLEEQRLLRVTNDDLQEACLRGDLGLVKRLISARASVNAPMRPQDAPEFMTLLHVLARKPHMQNCSSIIAEMVRNKANLNVRSSFGTTPLSLACHAKHTEAVEVLLRAKASADPVDDFGRKAPLYAILPPWDPTLVDNTEENLTVKTVQLLARARTNLDDGGASAPIVEAVKLQNFPAVAALLACAVVPKGLHEAVEEGALDIMDALIIAQANPYIKDDQGRTVMDVALATNDEEVIDTIRDFIGDLRRQKHQHLRMMEENKEEEEVQDAIDRDNFLEPTENKETQNGRKVVQQEEATEYFAALASFARSVFKKTIFQAFMFLCLFIALFAADVFVIINVNNDVVLDSILTVLILAFILEFGVQLLAYRRTYSCSFYFWMDLLGILSVPLDHSLVVNALPSGLDSNTAIMRAARMAKLGARAGRFTKLVKLLRFLPFMQQTNAGGTAKVISATLNVALSMRVSLLIILMVLVLPLFSLATFPENDYSMTMWVQMISDTASVEPQYLEEVLGNFTLFYQSSNYFPFQASIDYQNGTVVTRSLGEAPARPRASIQLQAGQTTAFFNFTSPQQVDAVLNCLLMVTIMVLMVLSALFLSNTVSHIVLTPLEQLLDHVHHMAANIFKSMAALGTKSVAASEDDDDRDGADAFGTETKLLDQVLKKIIAL</sequence>
<feature type="compositionally biased region" description="Low complexity" evidence="2">
    <location>
        <begin position="92"/>
        <end position="101"/>
    </location>
</feature>
<keyword evidence="3" id="KW-0812">Transmembrane</keyword>
<gene>
    <name evidence="4" type="ORF">CCMP2556_LOCUS30431</name>
</gene>
<accession>A0ABP0NEJ0</accession>
<dbReference type="SUPFAM" id="SSF48403">
    <property type="entry name" value="Ankyrin repeat"/>
    <property type="match status" value="1"/>
</dbReference>
<evidence type="ECO:0008006" key="6">
    <source>
        <dbReference type="Google" id="ProtNLM"/>
    </source>
</evidence>
<dbReference type="Gene3D" id="1.25.40.20">
    <property type="entry name" value="Ankyrin repeat-containing domain"/>
    <property type="match status" value="1"/>
</dbReference>
<keyword evidence="3" id="KW-1133">Transmembrane helix</keyword>
<protein>
    <recommendedName>
        <fullName evidence="6">Ion transport domain-containing protein</fullName>
    </recommendedName>
</protein>
<feature type="repeat" description="ANK" evidence="1">
    <location>
        <begin position="229"/>
        <end position="261"/>
    </location>
</feature>
<dbReference type="EMBL" id="CAXAMN010021643">
    <property type="protein sequence ID" value="CAK9061883.1"/>
    <property type="molecule type" value="Genomic_DNA"/>
</dbReference>
<proteinExistence type="predicted"/>
<dbReference type="Proteomes" id="UP001642484">
    <property type="component" value="Unassembled WGS sequence"/>
</dbReference>
<dbReference type="InterPro" id="IPR036770">
    <property type="entry name" value="Ankyrin_rpt-contain_sf"/>
</dbReference>
<feature type="non-terminal residue" evidence="4">
    <location>
        <position position="1"/>
    </location>
</feature>
<dbReference type="PROSITE" id="PS50297">
    <property type="entry name" value="ANK_REP_REGION"/>
    <property type="match status" value="1"/>
</dbReference>
<evidence type="ECO:0000313" key="4">
    <source>
        <dbReference type="EMBL" id="CAK9061883.1"/>
    </source>
</evidence>
<feature type="transmembrane region" description="Helical" evidence="3">
    <location>
        <begin position="488"/>
        <end position="512"/>
    </location>
</feature>
<organism evidence="4 5">
    <name type="scientific">Durusdinium trenchii</name>
    <dbReference type="NCBI Taxonomy" id="1381693"/>
    <lineage>
        <taxon>Eukaryota</taxon>
        <taxon>Sar</taxon>
        <taxon>Alveolata</taxon>
        <taxon>Dinophyceae</taxon>
        <taxon>Suessiales</taxon>
        <taxon>Symbiodiniaceae</taxon>
        <taxon>Durusdinium</taxon>
    </lineage>
</organism>
<feature type="non-terminal residue" evidence="4">
    <location>
        <position position="808"/>
    </location>
</feature>
<keyword evidence="3" id="KW-0472">Membrane</keyword>
<feature type="transmembrane region" description="Helical" evidence="3">
    <location>
        <begin position="606"/>
        <end position="625"/>
    </location>
</feature>
<evidence type="ECO:0000256" key="2">
    <source>
        <dbReference type="SAM" id="MobiDB-lite"/>
    </source>
</evidence>
<dbReference type="SMART" id="SM00248">
    <property type="entry name" value="ANK"/>
    <property type="match status" value="5"/>
</dbReference>
<name>A0ABP0NEJ0_9DINO</name>
<feature type="region of interest" description="Disordered" evidence="2">
    <location>
        <begin position="80"/>
        <end position="124"/>
    </location>
</feature>
<dbReference type="PROSITE" id="PS50088">
    <property type="entry name" value="ANK_REPEAT"/>
    <property type="match status" value="1"/>
</dbReference>
<dbReference type="PANTHER" id="PTHR43336">
    <property type="entry name" value="OXYGEN SENSOR HISTIDINE KINASE RESPONSE REGULATOR DEVS/DOSS"/>
    <property type="match status" value="1"/>
</dbReference>
<evidence type="ECO:0000256" key="1">
    <source>
        <dbReference type="PROSITE-ProRule" id="PRU00023"/>
    </source>
</evidence>
<feature type="transmembrane region" description="Helical" evidence="3">
    <location>
        <begin position="717"/>
        <end position="738"/>
    </location>
</feature>
<feature type="region of interest" description="Disordered" evidence="2">
    <location>
        <begin position="20"/>
        <end position="60"/>
    </location>
</feature>
<feature type="transmembrane region" description="Helical" evidence="3">
    <location>
        <begin position="460"/>
        <end position="482"/>
    </location>
</feature>
<keyword evidence="5" id="KW-1185">Reference proteome</keyword>
<evidence type="ECO:0000313" key="5">
    <source>
        <dbReference type="Proteomes" id="UP001642484"/>
    </source>
</evidence>
<evidence type="ECO:0000256" key="3">
    <source>
        <dbReference type="SAM" id="Phobius"/>
    </source>
</evidence>
<reference evidence="4 5" key="1">
    <citation type="submission" date="2024-02" db="EMBL/GenBank/DDBJ databases">
        <authorList>
            <person name="Chen Y."/>
            <person name="Shah S."/>
            <person name="Dougan E. K."/>
            <person name="Thang M."/>
            <person name="Chan C."/>
        </authorList>
    </citation>
    <scope>NUCLEOTIDE SEQUENCE [LARGE SCALE GENOMIC DNA]</scope>
</reference>